<keyword evidence="2" id="KW-1185">Reference proteome</keyword>
<sequence>MTTTLAYKISRDLSNLSCQLHHLSLSTKTSKESTIVKVCCSYFKDDVLTELNKRYGAAFVEEQIRFTTPANDSGIVTASNSFDE</sequence>
<comment type="caution">
    <text evidence="1">The sequence shown here is derived from an EMBL/GenBank/DDBJ whole genome shotgun (WGS) entry which is preliminary data.</text>
</comment>
<evidence type="ECO:0000313" key="2">
    <source>
        <dbReference type="Proteomes" id="UP000264217"/>
    </source>
</evidence>
<reference evidence="1 2" key="1">
    <citation type="submission" date="2018-08" db="EMBL/GenBank/DDBJ databases">
        <title>Mucilaginibacter sp. MYSH2.</title>
        <authorList>
            <person name="Seo T."/>
        </authorList>
    </citation>
    <scope>NUCLEOTIDE SEQUENCE [LARGE SCALE GENOMIC DNA]</scope>
    <source>
        <strain evidence="1 2">MYSH2</strain>
    </source>
</reference>
<accession>A0A372NN23</accession>
<evidence type="ECO:0000313" key="1">
    <source>
        <dbReference type="EMBL" id="RFZ89997.1"/>
    </source>
</evidence>
<name>A0A372NN23_9SPHI</name>
<protein>
    <submittedName>
        <fullName evidence="1">Uncharacterized protein</fullName>
    </submittedName>
</protein>
<organism evidence="1 2">
    <name type="scientific">Mucilaginibacter conchicola</name>
    <dbReference type="NCBI Taxonomy" id="2303333"/>
    <lineage>
        <taxon>Bacteria</taxon>
        <taxon>Pseudomonadati</taxon>
        <taxon>Bacteroidota</taxon>
        <taxon>Sphingobacteriia</taxon>
        <taxon>Sphingobacteriales</taxon>
        <taxon>Sphingobacteriaceae</taxon>
        <taxon>Mucilaginibacter</taxon>
    </lineage>
</organism>
<dbReference type="EMBL" id="QWDC01000007">
    <property type="protein sequence ID" value="RFZ89997.1"/>
    <property type="molecule type" value="Genomic_DNA"/>
</dbReference>
<dbReference type="Proteomes" id="UP000264217">
    <property type="component" value="Unassembled WGS sequence"/>
</dbReference>
<dbReference type="AlphaFoldDB" id="A0A372NN23"/>
<proteinExistence type="predicted"/>
<dbReference type="RefSeq" id="WP_117394251.1">
    <property type="nucleotide sequence ID" value="NZ_QWDC01000007.1"/>
</dbReference>
<gene>
    <name evidence="1" type="ORF">D0C36_23865</name>
</gene>